<sequence>MNYFEPYKQARINIENRFKGLLHAHTTLIKSLITLANPLTGIVTGITYRDIADLLTISKAPGRTGSGAPQKETIRSYLRSIEKQCPEDFKVISEGQKLQFQFPKLPKIYADFLEQSEVYTECRDEQSISKTIENAKKNDELKSLDNTQEYTELYTDQYTADTAVKNINIFNITNSNKQTQTAGNDFSCSKKQISDDFYPNTKTIEMAFSMGLTKVTDKEEIQAFIKHNKKQNTLWADFNPVFINWLERDAQYMQKQLQKAQGQLRSHHNERGTNQSTLNQTALERVSEHHGISIDSLWDTSGSELNSGSFIEGTLVQPLDEADCNIRATFYQ</sequence>
<protein>
    <recommendedName>
        <fullName evidence="3">Legionella vir region protein LvrA</fullName>
    </recommendedName>
</protein>
<dbReference type="STRING" id="448.Lery_2212"/>
<dbReference type="Proteomes" id="UP000054773">
    <property type="component" value="Unassembled WGS sequence"/>
</dbReference>
<reference evidence="1 2" key="1">
    <citation type="submission" date="2015-11" db="EMBL/GenBank/DDBJ databases">
        <title>Genomic analysis of 38 Legionella species identifies large and diverse effector repertoires.</title>
        <authorList>
            <person name="Burstein D."/>
            <person name="Amaro F."/>
            <person name="Zusman T."/>
            <person name="Lifshitz Z."/>
            <person name="Cohen O."/>
            <person name="Gilbert J.A."/>
            <person name="Pupko T."/>
            <person name="Shuman H.A."/>
            <person name="Segal G."/>
        </authorList>
    </citation>
    <scope>NUCLEOTIDE SEQUENCE [LARGE SCALE GENOMIC DNA]</scope>
    <source>
        <strain evidence="1 2">SE-32A-C8</strain>
    </source>
</reference>
<accession>A0A0W0TKD3</accession>
<evidence type="ECO:0008006" key="3">
    <source>
        <dbReference type="Google" id="ProtNLM"/>
    </source>
</evidence>
<comment type="caution">
    <text evidence="1">The sequence shown here is derived from an EMBL/GenBank/DDBJ whole genome shotgun (WGS) entry which is preliminary data.</text>
</comment>
<keyword evidence="2" id="KW-1185">Reference proteome</keyword>
<dbReference type="RefSeq" id="WP_058527342.1">
    <property type="nucleotide sequence ID" value="NZ_CAAAHY010000011.1"/>
</dbReference>
<organism evidence="1 2">
    <name type="scientific">Legionella erythra</name>
    <dbReference type="NCBI Taxonomy" id="448"/>
    <lineage>
        <taxon>Bacteria</taxon>
        <taxon>Pseudomonadati</taxon>
        <taxon>Pseudomonadota</taxon>
        <taxon>Gammaproteobacteria</taxon>
        <taxon>Legionellales</taxon>
        <taxon>Legionellaceae</taxon>
        <taxon>Legionella</taxon>
    </lineage>
</organism>
<evidence type="ECO:0000313" key="1">
    <source>
        <dbReference type="EMBL" id="KTC95653.1"/>
    </source>
</evidence>
<gene>
    <name evidence="1" type="ORF">Lery_2212</name>
</gene>
<dbReference type="PATRIC" id="fig|448.7.peg.2323"/>
<proteinExistence type="predicted"/>
<name>A0A0W0TKD3_LEGER</name>
<dbReference type="EMBL" id="LNYA01000033">
    <property type="protein sequence ID" value="KTC95653.1"/>
    <property type="molecule type" value="Genomic_DNA"/>
</dbReference>
<evidence type="ECO:0000313" key="2">
    <source>
        <dbReference type="Proteomes" id="UP000054773"/>
    </source>
</evidence>
<dbReference type="AlphaFoldDB" id="A0A0W0TKD3"/>
<dbReference type="OrthoDB" id="5638202at2"/>